<accession>A0A1G8M7U1</accession>
<evidence type="ECO:0000256" key="2">
    <source>
        <dbReference type="ARBA" id="ARBA00022723"/>
    </source>
</evidence>
<organism evidence="6 7">
    <name type="scientific">Aliiruegeria lutimaris</name>
    <dbReference type="NCBI Taxonomy" id="571298"/>
    <lineage>
        <taxon>Bacteria</taxon>
        <taxon>Pseudomonadati</taxon>
        <taxon>Pseudomonadota</taxon>
        <taxon>Alphaproteobacteria</taxon>
        <taxon>Rhodobacterales</taxon>
        <taxon>Roseobacteraceae</taxon>
        <taxon>Aliiruegeria</taxon>
    </lineage>
</organism>
<evidence type="ECO:0000256" key="4">
    <source>
        <dbReference type="ARBA" id="ARBA00022842"/>
    </source>
</evidence>
<evidence type="ECO:0000256" key="5">
    <source>
        <dbReference type="PIRSR" id="PIRSR600760-2"/>
    </source>
</evidence>
<keyword evidence="2 5" id="KW-0479">Metal-binding</keyword>
<proteinExistence type="inferred from homology"/>
<dbReference type="AlphaFoldDB" id="A0A1G8M7U1"/>
<dbReference type="Gene3D" id="3.40.190.80">
    <property type="match status" value="1"/>
</dbReference>
<gene>
    <name evidence="6" type="ORF">SAMN04488026_100547</name>
</gene>
<keyword evidence="4 5" id="KW-0460">Magnesium</keyword>
<dbReference type="PROSITE" id="PS00630">
    <property type="entry name" value="IMP_2"/>
    <property type="match status" value="1"/>
</dbReference>
<dbReference type="GO" id="GO:0007165">
    <property type="term" value="P:signal transduction"/>
    <property type="evidence" value="ECO:0007669"/>
    <property type="project" value="TreeGrafter"/>
</dbReference>
<dbReference type="PANTHER" id="PTHR20854:SF4">
    <property type="entry name" value="INOSITOL-1-MONOPHOSPHATASE-RELATED"/>
    <property type="match status" value="1"/>
</dbReference>
<dbReference type="PROSITE" id="PS00629">
    <property type="entry name" value="IMP_1"/>
    <property type="match status" value="1"/>
</dbReference>
<dbReference type="GO" id="GO:0008934">
    <property type="term" value="F:inositol monophosphate 1-phosphatase activity"/>
    <property type="evidence" value="ECO:0007669"/>
    <property type="project" value="TreeGrafter"/>
</dbReference>
<keyword evidence="3" id="KW-0378">Hydrolase</keyword>
<comment type="cofactor">
    <cofactor evidence="5">
        <name>Mg(2+)</name>
        <dbReference type="ChEBI" id="CHEBI:18420"/>
    </cofactor>
</comment>
<dbReference type="InterPro" id="IPR000760">
    <property type="entry name" value="Inositol_monophosphatase-like"/>
</dbReference>
<sequence>MLDSDLSLLIEAARAAGEIGRKHFTSGHRVWEKDDGQGPVTEADLEVDAMLRERLTSARPGYGWMSEESEDDPERLGRARVFVVDPIDGTRAFTEGSKTWAHSLAVVECGRPVAAVVYLPMLGKLYSAEDGKGARFNDHPIAASPRQAFDGADILAAHPTFNARHWKGGAPTVKRHFRSSLAYRLSLVGEGRFDGMLTLRDSWEWDIAAGALIAAESGARVSDRHGAQIRFNTVERCAQGIVCATPGVHGEILARLAH</sequence>
<evidence type="ECO:0000313" key="7">
    <source>
        <dbReference type="Proteomes" id="UP000199382"/>
    </source>
</evidence>
<evidence type="ECO:0000256" key="1">
    <source>
        <dbReference type="ARBA" id="ARBA00009759"/>
    </source>
</evidence>
<feature type="binding site" evidence="5">
    <location>
        <position position="67"/>
    </location>
    <ligand>
        <name>Mg(2+)</name>
        <dbReference type="ChEBI" id="CHEBI:18420"/>
        <label>1</label>
        <note>catalytic</note>
    </ligand>
</feature>
<dbReference type="PANTHER" id="PTHR20854">
    <property type="entry name" value="INOSITOL MONOPHOSPHATASE"/>
    <property type="match status" value="1"/>
</dbReference>
<dbReference type="GO" id="GO:0046872">
    <property type="term" value="F:metal ion binding"/>
    <property type="evidence" value="ECO:0007669"/>
    <property type="project" value="UniProtKB-KW"/>
</dbReference>
<comment type="similarity">
    <text evidence="1">Belongs to the inositol monophosphatase superfamily.</text>
</comment>
<feature type="binding site" evidence="5">
    <location>
        <position position="88"/>
    </location>
    <ligand>
        <name>Mg(2+)</name>
        <dbReference type="ChEBI" id="CHEBI:18420"/>
        <label>1</label>
        <note>catalytic</note>
    </ligand>
</feature>
<dbReference type="RefSeq" id="WP_093149981.1">
    <property type="nucleotide sequence ID" value="NZ_FNEK01000005.1"/>
</dbReference>
<feature type="binding site" evidence="5">
    <location>
        <position position="85"/>
    </location>
    <ligand>
        <name>Mg(2+)</name>
        <dbReference type="ChEBI" id="CHEBI:18420"/>
        <label>1</label>
        <note>catalytic</note>
    </ligand>
</feature>
<dbReference type="PRINTS" id="PR00377">
    <property type="entry name" value="IMPHPHTASES"/>
</dbReference>
<keyword evidence="7" id="KW-1185">Reference proteome</keyword>
<dbReference type="GO" id="GO:0046854">
    <property type="term" value="P:phosphatidylinositol phosphate biosynthetic process"/>
    <property type="evidence" value="ECO:0007669"/>
    <property type="project" value="InterPro"/>
</dbReference>
<dbReference type="OrthoDB" id="9785695at2"/>
<evidence type="ECO:0000313" key="6">
    <source>
        <dbReference type="EMBL" id="SDI63998.1"/>
    </source>
</evidence>
<dbReference type="InterPro" id="IPR020583">
    <property type="entry name" value="Inositol_monoP_metal-BS"/>
</dbReference>
<reference evidence="6 7" key="1">
    <citation type="submission" date="2016-10" db="EMBL/GenBank/DDBJ databases">
        <authorList>
            <person name="de Groot N.N."/>
        </authorList>
    </citation>
    <scope>NUCLEOTIDE SEQUENCE [LARGE SCALE GENOMIC DNA]</scope>
    <source>
        <strain evidence="6 7">DSM 25294</strain>
    </source>
</reference>
<dbReference type="GO" id="GO:0006020">
    <property type="term" value="P:inositol metabolic process"/>
    <property type="evidence" value="ECO:0007669"/>
    <property type="project" value="TreeGrafter"/>
</dbReference>
<dbReference type="CDD" id="cd01638">
    <property type="entry name" value="CysQ"/>
    <property type="match status" value="1"/>
</dbReference>
<dbReference type="Gene3D" id="3.30.540.10">
    <property type="entry name" value="Fructose-1,6-Bisphosphatase, subunit A, domain 1"/>
    <property type="match status" value="1"/>
</dbReference>
<feature type="binding site" evidence="5">
    <location>
        <position position="206"/>
    </location>
    <ligand>
        <name>Mg(2+)</name>
        <dbReference type="ChEBI" id="CHEBI:18420"/>
        <label>1</label>
        <note>catalytic</note>
    </ligand>
</feature>
<dbReference type="STRING" id="571298.SAMN04488026_100547"/>
<dbReference type="SUPFAM" id="SSF56655">
    <property type="entry name" value="Carbohydrate phosphatase"/>
    <property type="match status" value="1"/>
</dbReference>
<dbReference type="Proteomes" id="UP000199382">
    <property type="component" value="Unassembled WGS sequence"/>
</dbReference>
<dbReference type="Pfam" id="PF00459">
    <property type="entry name" value="Inositol_P"/>
    <property type="match status" value="1"/>
</dbReference>
<feature type="binding site" evidence="5">
    <location>
        <position position="87"/>
    </location>
    <ligand>
        <name>Mg(2+)</name>
        <dbReference type="ChEBI" id="CHEBI:18420"/>
        <label>1</label>
        <note>catalytic</note>
    </ligand>
</feature>
<evidence type="ECO:0000256" key="3">
    <source>
        <dbReference type="ARBA" id="ARBA00022801"/>
    </source>
</evidence>
<dbReference type="InterPro" id="IPR020550">
    <property type="entry name" value="Inositol_monophosphatase_CS"/>
</dbReference>
<dbReference type="EMBL" id="FNEK01000005">
    <property type="protein sequence ID" value="SDI63998.1"/>
    <property type="molecule type" value="Genomic_DNA"/>
</dbReference>
<protein>
    <submittedName>
        <fullName evidence="6">Myo-inositol-1(Or 4)-monophosphatase</fullName>
    </submittedName>
</protein>
<name>A0A1G8M7U1_9RHOB</name>